<dbReference type="EC" id="3.6.1.41" evidence="1"/>
<dbReference type="Pfam" id="PF01966">
    <property type="entry name" value="HD"/>
    <property type="match status" value="1"/>
</dbReference>
<dbReference type="PANTHER" id="PTHR35795">
    <property type="entry name" value="SLR1885 PROTEIN"/>
    <property type="match status" value="1"/>
</dbReference>
<evidence type="ECO:0000256" key="2">
    <source>
        <dbReference type="ARBA" id="ARBA00022723"/>
    </source>
</evidence>
<dbReference type="EMBL" id="OAOP01000002">
    <property type="protein sequence ID" value="SNX67842.1"/>
    <property type="molecule type" value="Genomic_DNA"/>
</dbReference>
<dbReference type="InterPro" id="IPR003607">
    <property type="entry name" value="HD/PDEase_dom"/>
</dbReference>
<evidence type="ECO:0000256" key="1">
    <source>
        <dbReference type="ARBA" id="ARBA00012506"/>
    </source>
</evidence>
<dbReference type="GO" id="GO:0000166">
    <property type="term" value="F:nucleotide binding"/>
    <property type="evidence" value="ECO:0007669"/>
    <property type="project" value="UniProtKB-KW"/>
</dbReference>
<evidence type="ECO:0000259" key="7">
    <source>
        <dbReference type="PROSITE" id="PS51831"/>
    </source>
</evidence>
<dbReference type="PROSITE" id="PS51831">
    <property type="entry name" value="HD"/>
    <property type="match status" value="1"/>
</dbReference>
<dbReference type="InterPro" id="IPR005249">
    <property type="entry name" value="YqeK"/>
</dbReference>
<protein>
    <recommendedName>
        <fullName evidence="1">bis(5'-nucleosyl)-tetraphosphatase (symmetrical)</fullName>
        <ecNumber evidence="1">3.6.1.41</ecNumber>
    </recommendedName>
</protein>
<comment type="catalytic activity">
    <reaction evidence="6">
        <text>P(1),P(4)-bis(5'-adenosyl) tetraphosphate + H2O = 2 ADP + 2 H(+)</text>
        <dbReference type="Rhea" id="RHEA:24252"/>
        <dbReference type="ChEBI" id="CHEBI:15377"/>
        <dbReference type="ChEBI" id="CHEBI:15378"/>
        <dbReference type="ChEBI" id="CHEBI:58141"/>
        <dbReference type="ChEBI" id="CHEBI:456216"/>
        <dbReference type="EC" id="3.6.1.41"/>
    </reaction>
</comment>
<dbReference type="GO" id="GO:0046872">
    <property type="term" value="F:metal ion binding"/>
    <property type="evidence" value="ECO:0007669"/>
    <property type="project" value="UniProtKB-KW"/>
</dbReference>
<accession>A0A285CJS4</accession>
<sequence length="185" mass="21654">MEREKALNVVKKQLKEERYIHTLGVVETAIKLAERYQVNPLEAELAAIFHDYAKYRPREEMRSIMIQEKMPDTLLQFHHELWHAPVGAYLVKTEVGIENERILDAIRSHTTGRPGMAELEKIIFLADYIEPGRSFPGVEEARKLAEENLDQAVLFALKNTIQFLLNKRQPIYPDTFHTYNYFLLK</sequence>
<dbReference type="NCBIfam" id="TIGR00488">
    <property type="entry name" value="bis(5'-nucleosyl)-tetraphosphatase (symmetrical) YqeK"/>
    <property type="match status" value="1"/>
</dbReference>
<dbReference type="SUPFAM" id="SSF109604">
    <property type="entry name" value="HD-domain/PDEase-like"/>
    <property type="match status" value="1"/>
</dbReference>
<keyword evidence="5" id="KW-0408">Iron</keyword>
<evidence type="ECO:0000256" key="3">
    <source>
        <dbReference type="ARBA" id="ARBA00022741"/>
    </source>
</evidence>
<keyword evidence="4 8" id="KW-0378">Hydrolase</keyword>
<name>A0A285CJS4_9BACI</name>
<evidence type="ECO:0000256" key="6">
    <source>
        <dbReference type="ARBA" id="ARBA00049417"/>
    </source>
</evidence>
<gene>
    <name evidence="8" type="ORF">SAMN05877753_10246</name>
</gene>
<dbReference type="InterPro" id="IPR006674">
    <property type="entry name" value="HD_domain"/>
</dbReference>
<dbReference type="Proteomes" id="UP000219546">
    <property type="component" value="Unassembled WGS sequence"/>
</dbReference>
<organism evidence="8 9">
    <name type="scientific">Bacillus oleivorans</name>
    <dbReference type="NCBI Taxonomy" id="1448271"/>
    <lineage>
        <taxon>Bacteria</taxon>
        <taxon>Bacillati</taxon>
        <taxon>Bacillota</taxon>
        <taxon>Bacilli</taxon>
        <taxon>Bacillales</taxon>
        <taxon>Bacillaceae</taxon>
        <taxon>Bacillus</taxon>
    </lineage>
</organism>
<dbReference type="RefSeq" id="WP_097157260.1">
    <property type="nucleotide sequence ID" value="NZ_JBEPMQ010000013.1"/>
</dbReference>
<dbReference type="AlphaFoldDB" id="A0A285CJS4"/>
<dbReference type="PANTHER" id="PTHR35795:SF1">
    <property type="entry name" value="BIS(5'-NUCLEOSYL)-TETRAPHOSPHATASE, SYMMETRICAL"/>
    <property type="match status" value="1"/>
</dbReference>
<keyword evidence="9" id="KW-1185">Reference proteome</keyword>
<reference evidence="8 9" key="1">
    <citation type="submission" date="2017-08" db="EMBL/GenBank/DDBJ databases">
        <authorList>
            <person name="de Groot N.N."/>
        </authorList>
    </citation>
    <scope>NUCLEOTIDE SEQUENCE [LARGE SCALE GENOMIC DNA]</scope>
    <source>
        <strain evidence="8 9">JC228</strain>
    </source>
</reference>
<dbReference type="InterPro" id="IPR051094">
    <property type="entry name" value="Diverse_Catalytic_Enzymes"/>
</dbReference>
<dbReference type="Gene3D" id="1.10.3210.10">
    <property type="entry name" value="Hypothetical protein af1432"/>
    <property type="match status" value="1"/>
</dbReference>
<evidence type="ECO:0000313" key="9">
    <source>
        <dbReference type="Proteomes" id="UP000219546"/>
    </source>
</evidence>
<evidence type="ECO:0000313" key="8">
    <source>
        <dbReference type="EMBL" id="SNX67842.1"/>
    </source>
</evidence>
<evidence type="ECO:0000256" key="5">
    <source>
        <dbReference type="ARBA" id="ARBA00023004"/>
    </source>
</evidence>
<keyword evidence="2" id="KW-0479">Metal-binding</keyword>
<dbReference type="SMART" id="SM00471">
    <property type="entry name" value="HDc"/>
    <property type="match status" value="1"/>
</dbReference>
<keyword evidence="3" id="KW-0547">Nucleotide-binding</keyword>
<feature type="domain" description="HD" evidence="7">
    <location>
        <begin position="18"/>
        <end position="132"/>
    </location>
</feature>
<evidence type="ECO:0000256" key="4">
    <source>
        <dbReference type="ARBA" id="ARBA00022801"/>
    </source>
</evidence>
<dbReference type="CDD" id="cd00077">
    <property type="entry name" value="HDc"/>
    <property type="match status" value="1"/>
</dbReference>
<proteinExistence type="predicted"/>
<dbReference type="GO" id="GO:0008803">
    <property type="term" value="F:bis(5'-nucleosyl)-tetraphosphatase (symmetrical) activity"/>
    <property type="evidence" value="ECO:0007669"/>
    <property type="project" value="UniProtKB-EC"/>
</dbReference>
<dbReference type="OrthoDB" id="9782134at2"/>